<dbReference type="EC" id="6.1.1.20" evidence="1"/>
<gene>
    <name evidence="1" type="primary">pheT</name>
    <name evidence="1" type="ORF">E5336_12040</name>
</gene>
<sequence length="802" mass="88631">MRTSRKWLSQYVDIDDLTMQELADKITAAGLEVEGCEPMSSGSNLVIGEVLTCQPHPDSDHLNVTTVHVGDETLQIVCGAPNVAAGQKVIVAKAGARLPGGEIKKGMIRNVESNGMICALFELGVDPHLLTEEQKAGIEVLPADAPVGHTDPLGYLGYDDEIFEIGLTPNRSDCQAQFNLGMEVGAILDREVVLPNFENASVCGKDTDLKIESETEQCPLFLGKVIGSITIKESPRWMKELLQAAGMHSINNVVDISNIVMLETGQPMHFYDIDAIRNQEITVKNGFDEDYVALDGETYHLLPEDIVITNEGKPIGIAGIMGGDDSKILDSTRGLIIECASFDHVSIRNTARRLNLSTESSLRYQRGIEPMAPKKAMDRAVQLLIQYADAKEIGETVQCGELRDPQTVLSCTAEEINNRLGTDFSCEEIVSVFDRLLFAPIVQDGVITVTIPSHRTDMEGMADLSEEVIRILGYDRLPSTLPYMPMTEGKLNKKQSLIRMTENLFCDQGLQQCVTYTLISTAKKDDAVLACGEAIELASPMSEERRWVRTSILPSLIGVAAYNEAHGNKNTALFEISELSSREGTQNHLAVVLDGVLEQTRWLHESVPADFYTLKGLIEAYLEKIGVNANTILLKPNTKDTTHFHPYRSAELYLGKKMVGLLGEIHPVYAKANDVKRLCIAELDLDAILQVKKSKVKFSAISRYPSVSRDLAFVVERSLPAKKIMETIKRHGRDPQTKETILKNVEVFDIYEGEHVAENEKSVAISITFQSSRQTLTDAQMNQVFDSILEALEKECHAVLRK</sequence>
<organism evidence="1 2">
    <name type="scientific">Dubosiella muris</name>
    <dbReference type="NCBI Taxonomy" id="3038133"/>
    <lineage>
        <taxon>Bacteria</taxon>
        <taxon>Bacillati</taxon>
        <taxon>Bacillota</taxon>
        <taxon>Erysipelotrichia</taxon>
        <taxon>Erysipelotrichales</taxon>
        <taxon>Erysipelotrichaceae</taxon>
        <taxon>Dubosiella</taxon>
    </lineage>
</organism>
<name>A0AC61R3Q9_9FIRM</name>
<reference evidence="1" key="1">
    <citation type="submission" date="2019-04" db="EMBL/GenBank/DDBJ databases">
        <title>Microbes associate with the intestines of laboratory mice.</title>
        <authorList>
            <person name="Navarre W."/>
            <person name="Wong E."/>
            <person name="Huang K."/>
            <person name="Tropini C."/>
            <person name="Ng K."/>
            <person name="Yu B."/>
        </authorList>
    </citation>
    <scope>NUCLEOTIDE SEQUENCE</scope>
    <source>
        <strain evidence="1">NM09_H32</strain>
    </source>
</reference>
<protein>
    <submittedName>
        <fullName evidence="1">Phenylalanine--tRNA ligase subunit beta</fullName>
        <ecNumber evidence="1">6.1.1.20</ecNumber>
    </submittedName>
</protein>
<accession>A0AC61R3Q9</accession>
<comment type="caution">
    <text evidence="1">The sequence shown here is derived from an EMBL/GenBank/DDBJ whole genome shotgun (WGS) entry which is preliminary data.</text>
</comment>
<dbReference type="Proteomes" id="UP000308836">
    <property type="component" value="Unassembled WGS sequence"/>
</dbReference>
<keyword evidence="2" id="KW-1185">Reference proteome</keyword>
<proteinExistence type="predicted"/>
<dbReference type="EMBL" id="SRYG01000041">
    <property type="protein sequence ID" value="TGY64422.1"/>
    <property type="molecule type" value="Genomic_DNA"/>
</dbReference>
<evidence type="ECO:0000313" key="2">
    <source>
        <dbReference type="Proteomes" id="UP000308836"/>
    </source>
</evidence>
<keyword evidence="1" id="KW-0436">Ligase</keyword>
<evidence type="ECO:0000313" key="1">
    <source>
        <dbReference type="EMBL" id="TGY64422.1"/>
    </source>
</evidence>